<dbReference type="AlphaFoldDB" id="A0A4Y3KS74"/>
<protein>
    <recommendedName>
        <fullName evidence="1">DUF6760 domain-containing protein</fullName>
    </recommendedName>
</protein>
<reference evidence="2 3" key="1">
    <citation type="submission" date="2019-06" db="EMBL/GenBank/DDBJ databases">
        <title>Whole genome shotgun sequence of Cellulomonas gelida NBRC 3748.</title>
        <authorList>
            <person name="Hosoyama A."/>
            <person name="Uohara A."/>
            <person name="Ohji S."/>
            <person name="Ichikawa N."/>
        </authorList>
    </citation>
    <scope>NUCLEOTIDE SEQUENCE [LARGE SCALE GENOMIC DNA]</scope>
    <source>
        <strain evidence="2 3">NBRC 3748</strain>
    </source>
</reference>
<dbReference type="Proteomes" id="UP000320461">
    <property type="component" value="Unassembled WGS sequence"/>
</dbReference>
<dbReference type="Pfam" id="PF20546">
    <property type="entry name" value="DUF6760"/>
    <property type="match status" value="1"/>
</dbReference>
<evidence type="ECO:0000313" key="2">
    <source>
        <dbReference type="EMBL" id="GEA86045.1"/>
    </source>
</evidence>
<name>A0A4Y3KS74_9CELL</name>
<gene>
    <name evidence="2" type="ORF">CGE01nite_32960</name>
</gene>
<dbReference type="RefSeq" id="WP_170211014.1">
    <property type="nucleotide sequence ID" value="NZ_BJLQ01000086.1"/>
</dbReference>
<dbReference type="InterPro" id="IPR046648">
    <property type="entry name" value="DUF6760"/>
</dbReference>
<proteinExistence type="predicted"/>
<feature type="domain" description="DUF6760" evidence="1">
    <location>
        <begin position="7"/>
        <end position="52"/>
    </location>
</feature>
<sequence>MLRYPVDVLWQEIAYLAYHLHWPLPDLLDLEHMDRVRMVRAVSAMNARAWEAVRDSA</sequence>
<evidence type="ECO:0000259" key="1">
    <source>
        <dbReference type="Pfam" id="PF20546"/>
    </source>
</evidence>
<comment type="caution">
    <text evidence="2">The sequence shown here is derived from an EMBL/GenBank/DDBJ whole genome shotgun (WGS) entry which is preliminary data.</text>
</comment>
<keyword evidence="3" id="KW-1185">Reference proteome</keyword>
<accession>A0A4Y3KS74</accession>
<organism evidence="2 3">
    <name type="scientific">Cellulomonas gelida</name>
    <dbReference type="NCBI Taxonomy" id="1712"/>
    <lineage>
        <taxon>Bacteria</taxon>
        <taxon>Bacillati</taxon>
        <taxon>Actinomycetota</taxon>
        <taxon>Actinomycetes</taxon>
        <taxon>Micrococcales</taxon>
        <taxon>Cellulomonadaceae</taxon>
        <taxon>Cellulomonas</taxon>
    </lineage>
</organism>
<dbReference type="EMBL" id="BJLQ01000086">
    <property type="protein sequence ID" value="GEA86045.1"/>
    <property type="molecule type" value="Genomic_DNA"/>
</dbReference>
<evidence type="ECO:0000313" key="3">
    <source>
        <dbReference type="Proteomes" id="UP000320461"/>
    </source>
</evidence>